<organism evidence="2 3">
    <name type="scientific">Oceanobacillus chungangensis</name>
    <dbReference type="NCBI Taxonomy" id="1229152"/>
    <lineage>
        <taxon>Bacteria</taxon>
        <taxon>Bacillati</taxon>
        <taxon>Bacillota</taxon>
        <taxon>Bacilli</taxon>
        <taxon>Bacillales</taxon>
        <taxon>Bacillaceae</taxon>
        <taxon>Oceanobacillus</taxon>
    </lineage>
</organism>
<dbReference type="InterPro" id="IPR036876">
    <property type="entry name" value="UVR_dom_sf"/>
</dbReference>
<protein>
    <recommendedName>
        <fullName evidence="1">UVR domain-containing protein</fullName>
    </recommendedName>
</protein>
<dbReference type="PANTHER" id="PTHR38430:SF1">
    <property type="entry name" value="PROTEIN-ARGININE KINASE ACTIVATOR PROTEIN"/>
    <property type="match status" value="1"/>
</dbReference>
<dbReference type="OrthoDB" id="9788704at2"/>
<dbReference type="PANTHER" id="PTHR38430">
    <property type="entry name" value="PROTEIN-ARGININE KINASE ACTIVATOR PROTEIN"/>
    <property type="match status" value="1"/>
</dbReference>
<comment type="caution">
    <text evidence="2">The sequence shown here is derived from an EMBL/GenBank/DDBJ whole genome shotgun (WGS) entry which is preliminary data.</text>
</comment>
<reference evidence="3" key="1">
    <citation type="submission" date="2017-11" db="EMBL/GenBank/DDBJ databases">
        <authorList>
            <person name="Zhu W."/>
        </authorList>
    </citation>
    <scope>NUCLEOTIDE SEQUENCE [LARGE SCALE GENOMIC DNA]</scope>
    <source>
        <strain evidence="3">CAU 1051</strain>
    </source>
</reference>
<sequence>MECQECHERPATLHFTQVINGEKKENHVCEVCAKEKGYLSYPDEAYSFHHLLTDLINFNASKLDSVENKTLKQQSQELTCTHCGMTFSQFKQIGKFGCASCYETFSSRLDPIFRRAHAGNTKHNGKVPKRTGIDLQTRKQIESYKKELQHLIETEAFEDAAIIRDKIKELESNPRKSEAGDKS</sequence>
<dbReference type="GO" id="GO:0050897">
    <property type="term" value="F:cobalt ion binding"/>
    <property type="evidence" value="ECO:0007669"/>
    <property type="project" value="TreeGrafter"/>
</dbReference>
<dbReference type="EMBL" id="PIOD01000010">
    <property type="protein sequence ID" value="RDW18531.1"/>
    <property type="molecule type" value="Genomic_DNA"/>
</dbReference>
<dbReference type="InterPro" id="IPR025542">
    <property type="entry name" value="YacH"/>
</dbReference>
<evidence type="ECO:0000313" key="3">
    <source>
        <dbReference type="Proteomes" id="UP000256520"/>
    </source>
</evidence>
<dbReference type="GO" id="GO:0008270">
    <property type="term" value="F:zinc ion binding"/>
    <property type="evidence" value="ECO:0007669"/>
    <property type="project" value="TreeGrafter"/>
</dbReference>
<dbReference type="Proteomes" id="UP000256520">
    <property type="component" value="Unassembled WGS sequence"/>
</dbReference>
<dbReference type="PIRSF" id="PIRSF015034">
    <property type="entry name" value="YacH"/>
    <property type="match status" value="1"/>
</dbReference>
<evidence type="ECO:0000259" key="1">
    <source>
        <dbReference type="PROSITE" id="PS50151"/>
    </source>
</evidence>
<dbReference type="RefSeq" id="WP_115749633.1">
    <property type="nucleotide sequence ID" value="NZ_PIOD01000010.1"/>
</dbReference>
<dbReference type="PROSITE" id="PS50151">
    <property type="entry name" value="UVR"/>
    <property type="match status" value="1"/>
</dbReference>
<evidence type="ECO:0000313" key="2">
    <source>
        <dbReference type="EMBL" id="RDW18531.1"/>
    </source>
</evidence>
<dbReference type="GO" id="GO:0005507">
    <property type="term" value="F:copper ion binding"/>
    <property type="evidence" value="ECO:0007669"/>
    <property type="project" value="TreeGrafter"/>
</dbReference>
<dbReference type="GO" id="GO:0046870">
    <property type="term" value="F:cadmium ion binding"/>
    <property type="evidence" value="ECO:0007669"/>
    <property type="project" value="TreeGrafter"/>
</dbReference>
<dbReference type="Pfam" id="PF02151">
    <property type="entry name" value="UVR"/>
    <property type="match status" value="1"/>
</dbReference>
<dbReference type="SUPFAM" id="SSF46600">
    <property type="entry name" value="C-terminal UvrC-binding domain of UvrB"/>
    <property type="match status" value="1"/>
</dbReference>
<dbReference type="GO" id="GO:1990169">
    <property type="term" value="P:stress response to copper ion"/>
    <property type="evidence" value="ECO:0007669"/>
    <property type="project" value="TreeGrafter"/>
</dbReference>
<dbReference type="AlphaFoldDB" id="A0A3D8PTB8"/>
<dbReference type="GO" id="GO:1990170">
    <property type="term" value="P:stress response to cadmium ion"/>
    <property type="evidence" value="ECO:0007669"/>
    <property type="project" value="TreeGrafter"/>
</dbReference>
<name>A0A3D8PTB8_9BACI</name>
<proteinExistence type="predicted"/>
<keyword evidence="3" id="KW-1185">Reference proteome</keyword>
<feature type="domain" description="UVR" evidence="1">
    <location>
        <begin position="138"/>
        <end position="173"/>
    </location>
</feature>
<gene>
    <name evidence="2" type="ORF">CWR45_09425</name>
</gene>
<dbReference type="InterPro" id="IPR001943">
    <property type="entry name" value="UVR_dom"/>
</dbReference>
<accession>A0A3D8PTB8</accession>